<keyword evidence="3" id="KW-0472">Membrane</keyword>
<dbReference type="RefSeq" id="WP_342075887.1">
    <property type="nucleotide sequence ID" value="NZ_CP151767.2"/>
</dbReference>
<gene>
    <name evidence="7" type="ORF">AABB31_16220</name>
</gene>
<sequence>MKPTFTAARASMFALPFAIFGGVATAGGLAEPIATPAPAPVVPVAPVPVAGDWTGFYAGAQLGYGELDSDALDDDTNGAVYGAHAGYLYDLGSVVLGGELDLDGTNIEDEDADVALDTVTRAKLRVGYDAGAFMPYFTGGIAQARTSGAVDGDGTGGFAGLGLEYRISDSLRVGGEVLQHQFEDFNDVDGLDIDATTATARVSFQF</sequence>
<evidence type="ECO:0000256" key="5">
    <source>
        <dbReference type="SAM" id="SignalP"/>
    </source>
</evidence>
<dbReference type="Gene3D" id="2.40.160.20">
    <property type="match status" value="1"/>
</dbReference>
<reference evidence="7 8" key="2">
    <citation type="submission" date="2024-08" db="EMBL/GenBank/DDBJ databases">
        <title>Phylogenomic analyses of a clade within the roseobacter group suggest taxonomic reassignments of species of the genera Aestuariivita, Citreicella, Loktanella, Nautella, Pelagibaca, Ruegeria, Thalassobius, Thiobacimonas and Tropicibacter, and the proposal o.</title>
        <authorList>
            <person name="Jeon C.O."/>
        </authorList>
    </citation>
    <scope>NUCLEOTIDE SEQUENCE [LARGE SCALE GENOMIC DNA]</scope>
    <source>
        <strain evidence="7 8">SS1-5</strain>
    </source>
</reference>
<proteinExistence type="inferred from homology"/>
<evidence type="ECO:0000256" key="2">
    <source>
        <dbReference type="ARBA" id="ARBA00022729"/>
    </source>
</evidence>
<organism evidence="7 8">
    <name type="scientific">Yoonia rhodophyticola</name>
    <dbReference type="NCBI Taxonomy" id="3137370"/>
    <lineage>
        <taxon>Bacteria</taxon>
        <taxon>Pseudomonadati</taxon>
        <taxon>Pseudomonadota</taxon>
        <taxon>Alphaproteobacteria</taxon>
        <taxon>Rhodobacterales</taxon>
        <taxon>Paracoccaceae</taxon>
        <taxon>Yoonia</taxon>
    </lineage>
</organism>
<dbReference type="GO" id="GO:0016020">
    <property type="term" value="C:membrane"/>
    <property type="evidence" value="ECO:0007669"/>
    <property type="project" value="UniProtKB-SubCell"/>
</dbReference>
<comment type="subcellular location">
    <subcellularLocation>
        <location evidence="1">Membrane</location>
    </subcellularLocation>
</comment>
<evidence type="ECO:0000313" key="8">
    <source>
        <dbReference type="Proteomes" id="UP001470809"/>
    </source>
</evidence>
<keyword evidence="2 5" id="KW-0732">Signal</keyword>
<evidence type="ECO:0000256" key="3">
    <source>
        <dbReference type="ARBA" id="ARBA00023136"/>
    </source>
</evidence>
<keyword evidence="8" id="KW-1185">Reference proteome</keyword>
<feature type="chain" id="PRO_5042876518" evidence="5">
    <location>
        <begin position="27"/>
        <end position="206"/>
    </location>
</feature>
<dbReference type="InterPro" id="IPR051692">
    <property type="entry name" value="OMP-like"/>
</dbReference>
<feature type="domain" description="Outer membrane protein beta-barrel" evidence="6">
    <location>
        <begin position="45"/>
        <end position="206"/>
    </location>
</feature>
<dbReference type="EMBL" id="CP151767">
    <property type="protein sequence ID" value="WZU66565.1"/>
    <property type="molecule type" value="Genomic_DNA"/>
</dbReference>
<evidence type="ECO:0000313" key="7">
    <source>
        <dbReference type="EMBL" id="WZU66565.1"/>
    </source>
</evidence>
<protein>
    <submittedName>
        <fullName evidence="7">Outer membrane protein</fullName>
    </submittedName>
</protein>
<evidence type="ECO:0000256" key="4">
    <source>
        <dbReference type="ARBA" id="ARBA00038306"/>
    </source>
</evidence>
<name>A0AAN0M8F5_9RHOB</name>
<dbReference type="AlphaFoldDB" id="A0AAN0M8F5"/>
<dbReference type="Pfam" id="PF13505">
    <property type="entry name" value="OMP_b-brl"/>
    <property type="match status" value="1"/>
</dbReference>
<evidence type="ECO:0000259" key="6">
    <source>
        <dbReference type="Pfam" id="PF13505"/>
    </source>
</evidence>
<dbReference type="InterPro" id="IPR011250">
    <property type="entry name" value="OMP/PagP_B-barrel"/>
</dbReference>
<dbReference type="KEGG" id="yrh:AABB31_16220"/>
<dbReference type="SUPFAM" id="SSF56925">
    <property type="entry name" value="OMPA-like"/>
    <property type="match status" value="1"/>
</dbReference>
<dbReference type="PANTHER" id="PTHR34001:SF3">
    <property type="entry name" value="BLL7405 PROTEIN"/>
    <property type="match status" value="1"/>
</dbReference>
<dbReference type="Proteomes" id="UP001470809">
    <property type="component" value="Chromosome"/>
</dbReference>
<comment type="similarity">
    <text evidence="4">Belongs to the Omp25/RopB family.</text>
</comment>
<accession>A0AAN0M8F5</accession>
<feature type="signal peptide" evidence="5">
    <location>
        <begin position="1"/>
        <end position="26"/>
    </location>
</feature>
<dbReference type="InterPro" id="IPR027385">
    <property type="entry name" value="Beta-barrel_OMP"/>
</dbReference>
<evidence type="ECO:0000256" key="1">
    <source>
        <dbReference type="ARBA" id="ARBA00004370"/>
    </source>
</evidence>
<dbReference type="PANTHER" id="PTHR34001">
    <property type="entry name" value="BLL7405 PROTEIN"/>
    <property type="match status" value="1"/>
</dbReference>
<reference evidence="8" key="1">
    <citation type="submission" date="2024-04" db="EMBL/GenBank/DDBJ databases">
        <title>Phylogenomic analyses of a clade within the roseobacter group suggest taxonomic reassignments of species of the genera Aestuariivita, Citreicella, Loktanella, Nautella, Pelagibaca, Ruegeria, Thalassobius, Thiobacimonas and Tropicibacter, and the proposal o.</title>
        <authorList>
            <person name="Jeon C.O."/>
        </authorList>
    </citation>
    <scope>NUCLEOTIDE SEQUENCE [LARGE SCALE GENOMIC DNA]</scope>
    <source>
        <strain evidence="8">SS1-5</strain>
    </source>
</reference>